<keyword evidence="3" id="KW-1185">Reference proteome</keyword>
<dbReference type="EMBL" id="BMIV01000020">
    <property type="protein sequence ID" value="GGF78704.1"/>
    <property type="molecule type" value="Genomic_DNA"/>
</dbReference>
<evidence type="ECO:0000313" key="3">
    <source>
        <dbReference type="Proteomes" id="UP000640509"/>
    </source>
</evidence>
<sequence>MPPALHQSRLVACAVAAGVILSVTGPTMAQDGPPNEVAGHPVTNAFMPGFPEEHDGLVRSSIQSRPQEGRIMATYGTPEDDRNVQVLLYPLDKRGIEGNIERAASYMAGGEIPVTRETVQSPGGSEMECMTSRVGELGYTFCVAEVRGRALNVQVGEVVAADASELPIEVVQRSRDLAGDFVDSIEAAPDS</sequence>
<dbReference type="Proteomes" id="UP000640509">
    <property type="component" value="Unassembled WGS sequence"/>
</dbReference>
<evidence type="ECO:0000256" key="1">
    <source>
        <dbReference type="SAM" id="SignalP"/>
    </source>
</evidence>
<evidence type="ECO:0000313" key="2">
    <source>
        <dbReference type="EMBL" id="GGF78704.1"/>
    </source>
</evidence>
<feature type="signal peptide" evidence="1">
    <location>
        <begin position="1"/>
        <end position="29"/>
    </location>
</feature>
<reference evidence="3" key="1">
    <citation type="journal article" date="2019" name="Int. J. Syst. Evol. Microbiol.">
        <title>The Global Catalogue of Microorganisms (GCM) 10K type strain sequencing project: providing services to taxonomists for standard genome sequencing and annotation.</title>
        <authorList>
            <consortium name="The Broad Institute Genomics Platform"/>
            <consortium name="The Broad Institute Genome Sequencing Center for Infectious Disease"/>
            <person name="Wu L."/>
            <person name="Ma J."/>
        </authorList>
    </citation>
    <scope>NUCLEOTIDE SEQUENCE [LARGE SCALE GENOMIC DNA]</scope>
    <source>
        <strain evidence="3">CGMCC 1.15419</strain>
    </source>
</reference>
<name>A0ABQ1VLS7_9RHOB</name>
<dbReference type="RefSeq" id="WP_188716748.1">
    <property type="nucleotide sequence ID" value="NZ_BMIV01000020.1"/>
</dbReference>
<organism evidence="2 3">
    <name type="scientific">Paracoccus acridae</name>
    <dbReference type="NCBI Taxonomy" id="1795310"/>
    <lineage>
        <taxon>Bacteria</taxon>
        <taxon>Pseudomonadati</taxon>
        <taxon>Pseudomonadota</taxon>
        <taxon>Alphaproteobacteria</taxon>
        <taxon>Rhodobacterales</taxon>
        <taxon>Paracoccaceae</taxon>
        <taxon>Paracoccus</taxon>
    </lineage>
</organism>
<protein>
    <submittedName>
        <fullName evidence="2">Uncharacterized protein</fullName>
    </submittedName>
</protein>
<comment type="caution">
    <text evidence="2">The sequence shown here is derived from an EMBL/GenBank/DDBJ whole genome shotgun (WGS) entry which is preliminary data.</text>
</comment>
<gene>
    <name evidence="2" type="ORF">GCM10011402_34170</name>
</gene>
<accession>A0ABQ1VLS7</accession>
<proteinExistence type="predicted"/>
<feature type="chain" id="PRO_5046849200" evidence="1">
    <location>
        <begin position="30"/>
        <end position="191"/>
    </location>
</feature>
<keyword evidence="1" id="KW-0732">Signal</keyword>